<dbReference type="Proteomes" id="UP000308133">
    <property type="component" value="Unassembled WGS sequence"/>
</dbReference>
<feature type="region of interest" description="Disordered" evidence="2">
    <location>
        <begin position="133"/>
        <end position="157"/>
    </location>
</feature>
<feature type="domain" description="UFSP1/2/DUB catalytic" evidence="3">
    <location>
        <begin position="260"/>
        <end position="451"/>
    </location>
</feature>
<dbReference type="Gene3D" id="3.90.70.130">
    <property type="match status" value="1"/>
</dbReference>
<dbReference type="Pfam" id="PF07910">
    <property type="entry name" value="Peptidase_C78"/>
    <property type="match status" value="1"/>
</dbReference>
<evidence type="ECO:0000256" key="2">
    <source>
        <dbReference type="SAM" id="MobiDB-lite"/>
    </source>
</evidence>
<name>A0A4U7BC13_9PEZI</name>
<gene>
    <name evidence="4" type="ORF">C1H76_1728</name>
</gene>
<protein>
    <recommendedName>
        <fullName evidence="3">UFSP1/2/DUB catalytic domain-containing protein</fullName>
    </recommendedName>
</protein>
<proteinExistence type="predicted"/>
<organism evidence="4 5">
    <name type="scientific">Elsinoe australis</name>
    <dbReference type="NCBI Taxonomy" id="40998"/>
    <lineage>
        <taxon>Eukaryota</taxon>
        <taxon>Fungi</taxon>
        <taxon>Dikarya</taxon>
        <taxon>Ascomycota</taxon>
        <taxon>Pezizomycotina</taxon>
        <taxon>Dothideomycetes</taxon>
        <taxon>Dothideomycetidae</taxon>
        <taxon>Myriangiales</taxon>
        <taxon>Elsinoaceae</taxon>
        <taxon>Elsinoe</taxon>
    </lineage>
</organism>
<evidence type="ECO:0000259" key="3">
    <source>
        <dbReference type="Pfam" id="PF07910"/>
    </source>
</evidence>
<dbReference type="InterPro" id="IPR012462">
    <property type="entry name" value="UFSP1/2_DUB_cat"/>
</dbReference>
<sequence>MAAIPYPNASLMPQIPSLVSSISSRRSIGSRRRVYSYENLRARPAAPHKLSPTQEDENALEVGPIEPDRHEEQGVKAASESAYQKPKDIIQMLIEGKPFSDLDRKIYEQCPLCLCHFAEHDSAVKPQPLLQAPPQALPRPLGDATPATPATPAISPMTSKDVTCEIGKVDSSIVSKNSRKSRLRSSLGKVQSLMSNPHRLGSQMPYWLRRQCEQPNFERRNFDPPKANDDFKALCRKMMVRGVIPTLELLLSKSTTSSKAAFCHSETVQVTNFSSDGGFCCYRGLQMLVSYLHATNHPSSELFGLKGTGVPSIIQLQTFIEDGFVRLVRWGRAELPRTIALLPLQNNHEQFRFKGTQKAINLFHAWMLLQSRGVRCQVRVYSRDERGSPVTKLCNYFERYFEFDSKSSDKVLQTRVSPVLLIRPHHSIVVVGIRHSTSGQRQLIVFDPSRAVPKFIRNRASMYQEQPVEEQKPVKE</sequence>
<evidence type="ECO:0000313" key="5">
    <source>
        <dbReference type="Proteomes" id="UP000308133"/>
    </source>
</evidence>
<dbReference type="GO" id="GO:0016787">
    <property type="term" value="F:hydrolase activity"/>
    <property type="evidence" value="ECO:0007669"/>
    <property type="project" value="UniProtKB-KW"/>
</dbReference>
<reference evidence="4 5" key="1">
    <citation type="submission" date="2018-02" db="EMBL/GenBank/DDBJ databases">
        <title>Draft genome sequences of Elsinoe sp., causing black scab on jojoba.</title>
        <authorList>
            <person name="Stodart B."/>
            <person name="Jeffress S."/>
            <person name="Ash G."/>
            <person name="Arun Chinnappa K."/>
        </authorList>
    </citation>
    <scope>NUCLEOTIDE SEQUENCE [LARGE SCALE GENOMIC DNA]</scope>
    <source>
        <strain evidence="4 5">Hillstone_2</strain>
    </source>
</reference>
<evidence type="ECO:0000313" key="4">
    <source>
        <dbReference type="EMBL" id="TKX25884.1"/>
    </source>
</evidence>
<accession>A0A4U7BC13</accession>
<evidence type="ECO:0000256" key="1">
    <source>
        <dbReference type="ARBA" id="ARBA00022801"/>
    </source>
</evidence>
<comment type="caution">
    <text evidence="4">The sequence shown here is derived from an EMBL/GenBank/DDBJ whole genome shotgun (WGS) entry which is preliminary data.</text>
</comment>
<dbReference type="EMBL" id="PTQR01000021">
    <property type="protein sequence ID" value="TKX25884.1"/>
    <property type="molecule type" value="Genomic_DNA"/>
</dbReference>
<keyword evidence="1" id="KW-0378">Hydrolase</keyword>
<dbReference type="AlphaFoldDB" id="A0A4U7BC13"/>
<feature type="compositionally biased region" description="Low complexity" evidence="2">
    <location>
        <begin position="133"/>
        <end position="153"/>
    </location>
</feature>